<gene>
    <name evidence="1" type="ORF">ATC70_008366</name>
</gene>
<dbReference type="GeneID" id="89952052"/>
<dbReference type="EMBL" id="JASEJX010000011">
    <property type="protein sequence ID" value="KAK4520234.1"/>
    <property type="molecule type" value="Genomic_DNA"/>
</dbReference>
<sequence length="120" mass="13470">MPLLKSHQGFTTSSVTLPTLMATTADLSWVQVLSRGQSKKVINAQPQRAKDDQFQLVPEVLYEHDDLKAEVLTRKAAAILQQALTPGSVLFTFPSKTFAHRTEAYRLIKEQIFPWFSLGP</sequence>
<accession>A0AAN7HPY4</accession>
<protein>
    <submittedName>
        <fullName evidence="1">Uncharacterized protein</fullName>
    </submittedName>
</protein>
<proteinExistence type="predicted"/>
<organism evidence="1 2">
    <name type="scientific">Mucor velutinosus</name>
    <dbReference type="NCBI Taxonomy" id="708070"/>
    <lineage>
        <taxon>Eukaryota</taxon>
        <taxon>Fungi</taxon>
        <taxon>Fungi incertae sedis</taxon>
        <taxon>Mucoromycota</taxon>
        <taxon>Mucoromycotina</taxon>
        <taxon>Mucoromycetes</taxon>
        <taxon>Mucorales</taxon>
        <taxon>Mucorineae</taxon>
        <taxon>Mucoraceae</taxon>
        <taxon>Mucor</taxon>
    </lineage>
</organism>
<keyword evidence="2" id="KW-1185">Reference proteome</keyword>
<dbReference type="Proteomes" id="UP001304243">
    <property type="component" value="Unassembled WGS sequence"/>
</dbReference>
<name>A0AAN7HPY4_9FUNG</name>
<dbReference type="RefSeq" id="XP_064686900.1">
    <property type="nucleotide sequence ID" value="XM_064827616.1"/>
</dbReference>
<evidence type="ECO:0000313" key="2">
    <source>
        <dbReference type="Proteomes" id="UP001304243"/>
    </source>
</evidence>
<reference evidence="1 2" key="1">
    <citation type="submission" date="2022-11" db="EMBL/GenBank/DDBJ databases">
        <title>Mucor velutinosus strain NIH1002 WGS.</title>
        <authorList>
            <person name="Subramanian P."/>
            <person name="Mullikin J.C."/>
            <person name="Segre J.A."/>
            <person name="Zelazny A.M."/>
        </authorList>
    </citation>
    <scope>NUCLEOTIDE SEQUENCE [LARGE SCALE GENOMIC DNA]</scope>
    <source>
        <strain evidence="1 2">NIH1002</strain>
    </source>
</reference>
<dbReference type="AlphaFoldDB" id="A0AAN7HPY4"/>
<evidence type="ECO:0000313" key="1">
    <source>
        <dbReference type="EMBL" id="KAK4520234.1"/>
    </source>
</evidence>
<comment type="caution">
    <text evidence="1">The sequence shown here is derived from an EMBL/GenBank/DDBJ whole genome shotgun (WGS) entry which is preliminary data.</text>
</comment>